<keyword evidence="1 2" id="KW-0413">Isomerase</keyword>
<name>A0ABY3X966_9GAMM</name>
<protein>
    <submittedName>
        <fullName evidence="5">TIM barrel protein</fullName>
    </submittedName>
</protein>
<dbReference type="SUPFAM" id="SSF51658">
    <property type="entry name" value="Xylose isomerase-like"/>
    <property type="match status" value="1"/>
</dbReference>
<sequence length="292" mass="31911">MSSLNPKLTRRNAICAAVAAGFGLAAGGVAPALAAEKPLKGNLKHSVARWTFPKQSVAELCQTVKRIGFSAIDLVGPEDWPTLKAHGVDSSMCNGAEISLGKGFAASEFHDQLVERYTRHIDLVADAGYRNLICFSGNRNGMDPEEGMKNAEAGLKRILGHAEKRGVMLVMELLNSRVDHPDYLCDRSAWGIELCKRIGSGNFGLLYDIYHMQIMEGDIIASIRKNHSFFKHYHTAGVPGRHEIGADQELNYPAICRAIRDTGFGGYLAQEFMPEAPDPVASLREAIRLCDV</sequence>
<feature type="domain" description="Xylose isomerase-like TIM barrel" evidence="4">
    <location>
        <begin position="105"/>
        <end position="288"/>
    </location>
</feature>
<dbReference type="PROSITE" id="PS51318">
    <property type="entry name" value="TAT"/>
    <property type="match status" value="1"/>
</dbReference>
<proteinExistence type="inferred from homology"/>
<dbReference type="Gene3D" id="3.20.20.150">
    <property type="entry name" value="Divalent-metal-dependent TIM barrel enzymes"/>
    <property type="match status" value="1"/>
</dbReference>
<comment type="similarity">
    <text evidence="2">Belongs to the hyi family.</text>
</comment>
<dbReference type="PANTHER" id="PTHR43489">
    <property type="entry name" value="ISOMERASE"/>
    <property type="match status" value="1"/>
</dbReference>
<evidence type="ECO:0000256" key="1">
    <source>
        <dbReference type="ARBA" id="ARBA00023235"/>
    </source>
</evidence>
<dbReference type="EMBL" id="CP093547">
    <property type="protein sequence ID" value="UNP29132.1"/>
    <property type="molecule type" value="Genomic_DNA"/>
</dbReference>
<dbReference type="Proteomes" id="UP000829194">
    <property type="component" value="Chromosome"/>
</dbReference>
<dbReference type="InterPro" id="IPR026040">
    <property type="entry name" value="HyI-like"/>
</dbReference>
<keyword evidence="6" id="KW-1185">Reference proteome</keyword>
<evidence type="ECO:0000256" key="2">
    <source>
        <dbReference type="PIRNR" id="PIRNR006241"/>
    </source>
</evidence>
<evidence type="ECO:0000259" key="4">
    <source>
        <dbReference type="Pfam" id="PF01261"/>
    </source>
</evidence>
<gene>
    <name evidence="5" type="ORF">MOV92_22115</name>
</gene>
<dbReference type="Pfam" id="PF01261">
    <property type="entry name" value="AP_endonuc_2"/>
    <property type="match status" value="1"/>
</dbReference>
<reference evidence="5 6" key="1">
    <citation type="submission" date="2022-03" db="EMBL/GenBank/DDBJ databases">
        <title>Complete genome sequence of Lysobacter capsici VKM B-2533 and Lysobacter gummosus 10.1.1, promising sources of lytic agents.</title>
        <authorList>
            <person name="Tarlachkov S.V."/>
            <person name="Kudryakova I.V."/>
            <person name="Afoshin A.S."/>
            <person name="Leontyevskaya E.A."/>
            <person name="Leontyevskaya N.V."/>
        </authorList>
    </citation>
    <scope>NUCLEOTIDE SEQUENCE [LARGE SCALE GENOMIC DNA]</scope>
    <source>
        <strain evidence="5 6">10.1.1</strain>
    </source>
</reference>
<dbReference type="InterPro" id="IPR006311">
    <property type="entry name" value="TAT_signal"/>
</dbReference>
<dbReference type="InterPro" id="IPR050417">
    <property type="entry name" value="Sugar_Epim/Isomerase"/>
</dbReference>
<feature type="chain" id="PRO_5046014325" evidence="3">
    <location>
        <begin position="35"/>
        <end position="292"/>
    </location>
</feature>
<evidence type="ECO:0000313" key="5">
    <source>
        <dbReference type="EMBL" id="UNP29132.1"/>
    </source>
</evidence>
<evidence type="ECO:0000313" key="6">
    <source>
        <dbReference type="Proteomes" id="UP000829194"/>
    </source>
</evidence>
<keyword evidence="3" id="KW-0732">Signal</keyword>
<evidence type="ECO:0000256" key="3">
    <source>
        <dbReference type="SAM" id="SignalP"/>
    </source>
</evidence>
<organism evidence="5 6">
    <name type="scientific">Lysobacter gummosus</name>
    <dbReference type="NCBI Taxonomy" id="262324"/>
    <lineage>
        <taxon>Bacteria</taxon>
        <taxon>Pseudomonadati</taxon>
        <taxon>Pseudomonadota</taxon>
        <taxon>Gammaproteobacteria</taxon>
        <taxon>Lysobacterales</taxon>
        <taxon>Lysobacteraceae</taxon>
        <taxon>Lysobacter</taxon>
    </lineage>
</organism>
<dbReference type="PIRSF" id="PIRSF006241">
    <property type="entry name" value="HyI"/>
    <property type="match status" value="1"/>
</dbReference>
<feature type="signal peptide" evidence="3">
    <location>
        <begin position="1"/>
        <end position="34"/>
    </location>
</feature>
<dbReference type="InterPro" id="IPR036237">
    <property type="entry name" value="Xyl_isomerase-like_sf"/>
</dbReference>
<dbReference type="RefSeq" id="WP_057944639.1">
    <property type="nucleotide sequence ID" value="NZ_CP093547.1"/>
</dbReference>
<dbReference type="PANTHER" id="PTHR43489:SF3">
    <property type="entry name" value="XYLOSE ISOMERASE DOMAIN PROTEIN TIM BARREL"/>
    <property type="match status" value="1"/>
</dbReference>
<dbReference type="InterPro" id="IPR013022">
    <property type="entry name" value="Xyl_isomerase-like_TIM-brl"/>
</dbReference>
<accession>A0ABY3X966</accession>